<dbReference type="PIRSF" id="PIRSF001563">
    <property type="entry name" value="Folylpolyglu_synth"/>
    <property type="match status" value="1"/>
</dbReference>
<feature type="domain" description="Mur ligase C-terminal" evidence="11">
    <location>
        <begin position="288"/>
        <end position="404"/>
    </location>
</feature>
<gene>
    <name evidence="13" type="ORF">QNI29_15350</name>
</gene>
<keyword evidence="4" id="KW-0479">Metal-binding</keyword>
<evidence type="ECO:0000259" key="12">
    <source>
        <dbReference type="Pfam" id="PF08245"/>
    </source>
</evidence>
<evidence type="ECO:0000259" key="11">
    <source>
        <dbReference type="Pfam" id="PF02875"/>
    </source>
</evidence>
<dbReference type="SUPFAM" id="SSF53623">
    <property type="entry name" value="MurD-like peptide ligases, catalytic domain"/>
    <property type="match status" value="1"/>
</dbReference>
<keyword evidence="14" id="KW-1185">Reference proteome</keyword>
<evidence type="ECO:0000256" key="1">
    <source>
        <dbReference type="ARBA" id="ARBA00008276"/>
    </source>
</evidence>
<proteinExistence type="inferred from homology"/>
<keyword evidence="5 10" id="KW-0547">Nucleotide-binding</keyword>
<evidence type="ECO:0000256" key="8">
    <source>
        <dbReference type="ARBA" id="ARBA00030592"/>
    </source>
</evidence>
<sequence>MFTTMKQIEKFFNDRKGLGIKPGFNRMYKMLEALNNPHKDIKAVHIAGTNGKGSTLAFMKQALMDQGFRVSSFVSPSFKTIREHIFLQNEPISETRFIHYINSLYPVVKEMDEHEDGPSEFELLVMVAILFSRDYATISLFEAGMGGKGDSTNVLEPILSIITMIDLDHTAFLGDTIEAITSEKAGIIKVETPVVSGVTQEEAKQIVKDTAAKKNAPLYQWGEVFTIKEIGEAYSFISEWDEIDEVRVALPGKHQQKNSSLALMGLSLMEGVHIDQAVRSFRDVEYEGRFETVSSNPTIIIDGAHNVTGAESLIYTVRKLYPDKKRTLLYSALRDKPLAEMIPLLEEAFDRVVFTTFDHARSSSPEYLASFSTSSNPEIASDWKAYINNRWDPSKEEVLVIAGSLYWIPWVKEFIQKISE</sequence>
<evidence type="ECO:0000256" key="9">
    <source>
        <dbReference type="ARBA" id="ARBA00047493"/>
    </source>
</evidence>
<dbReference type="PROSITE" id="PS01012">
    <property type="entry name" value="FOLYLPOLYGLU_SYNT_2"/>
    <property type="match status" value="1"/>
</dbReference>
<dbReference type="InterPro" id="IPR004101">
    <property type="entry name" value="Mur_ligase_C"/>
</dbReference>
<evidence type="ECO:0000256" key="7">
    <source>
        <dbReference type="ARBA" id="ARBA00022842"/>
    </source>
</evidence>
<dbReference type="RefSeq" id="WP_231417356.1">
    <property type="nucleotide sequence ID" value="NZ_CP126446.1"/>
</dbReference>
<organism evidence="13 14">
    <name type="scientific">Pontibacillus chungwhensis</name>
    <dbReference type="NCBI Taxonomy" id="265426"/>
    <lineage>
        <taxon>Bacteria</taxon>
        <taxon>Bacillati</taxon>
        <taxon>Bacillota</taxon>
        <taxon>Bacilli</taxon>
        <taxon>Bacillales</taxon>
        <taxon>Bacillaceae</taxon>
        <taxon>Pontibacillus</taxon>
    </lineage>
</organism>
<dbReference type="Gene3D" id="3.90.190.20">
    <property type="entry name" value="Mur ligase, C-terminal domain"/>
    <property type="match status" value="1"/>
</dbReference>
<dbReference type="SUPFAM" id="SSF53244">
    <property type="entry name" value="MurD-like peptide ligases, peptide-binding domain"/>
    <property type="match status" value="1"/>
</dbReference>
<dbReference type="EC" id="6.3.2.17" evidence="2"/>
<evidence type="ECO:0000256" key="4">
    <source>
        <dbReference type="ARBA" id="ARBA00022723"/>
    </source>
</evidence>
<dbReference type="InterPro" id="IPR001645">
    <property type="entry name" value="Folylpolyglutamate_synth"/>
</dbReference>
<dbReference type="NCBIfam" id="TIGR01499">
    <property type="entry name" value="folC"/>
    <property type="match status" value="1"/>
</dbReference>
<dbReference type="Pfam" id="PF08245">
    <property type="entry name" value="Mur_ligase_M"/>
    <property type="match status" value="1"/>
</dbReference>
<dbReference type="InterPro" id="IPR013221">
    <property type="entry name" value="Mur_ligase_cen"/>
</dbReference>
<reference evidence="13 14" key="1">
    <citation type="submission" date="2023-05" db="EMBL/GenBank/DDBJ databases">
        <title>Comparative genomics reveals the evidence of polycyclic aromatic hydrocarbons degradation in moderately halophilic genus Pontibacillus.</title>
        <authorList>
            <person name="Yang H."/>
            <person name="Qian Z."/>
        </authorList>
    </citation>
    <scope>NUCLEOTIDE SEQUENCE [LARGE SCALE GENOMIC DNA]</scope>
    <source>
        <strain evidence="14">HN14</strain>
    </source>
</reference>
<feature type="domain" description="Mur ligase central" evidence="12">
    <location>
        <begin position="46"/>
        <end position="263"/>
    </location>
</feature>
<evidence type="ECO:0000313" key="14">
    <source>
        <dbReference type="Proteomes" id="UP001236652"/>
    </source>
</evidence>
<evidence type="ECO:0000256" key="5">
    <source>
        <dbReference type="ARBA" id="ARBA00022741"/>
    </source>
</evidence>
<evidence type="ECO:0000313" key="13">
    <source>
        <dbReference type="EMBL" id="WIF97107.1"/>
    </source>
</evidence>
<evidence type="ECO:0000256" key="2">
    <source>
        <dbReference type="ARBA" id="ARBA00013025"/>
    </source>
</evidence>
<name>A0ABY8UVS2_9BACI</name>
<accession>A0ABY8UVS2</accession>
<dbReference type="InterPro" id="IPR036565">
    <property type="entry name" value="Mur-like_cat_sf"/>
</dbReference>
<protein>
    <recommendedName>
        <fullName evidence="2">tetrahydrofolate synthase</fullName>
        <ecNumber evidence="2">6.3.2.17</ecNumber>
    </recommendedName>
    <alternativeName>
        <fullName evidence="8">Tetrahydrofolylpolyglutamate synthase</fullName>
    </alternativeName>
</protein>
<dbReference type="InterPro" id="IPR018109">
    <property type="entry name" value="Folylpolyglutamate_synth_CS"/>
</dbReference>
<dbReference type="GO" id="GO:0016874">
    <property type="term" value="F:ligase activity"/>
    <property type="evidence" value="ECO:0007669"/>
    <property type="project" value="UniProtKB-KW"/>
</dbReference>
<comment type="similarity">
    <text evidence="1 10">Belongs to the folylpolyglutamate synthase family.</text>
</comment>
<evidence type="ECO:0000256" key="6">
    <source>
        <dbReference type="ARBA" id="ARBA00022840"/>
    </source>
</evidence>
<dbReference type="Gene3D" id="3.40.1190.10">
    <property type="entry name" value="Mur-like, catalytic domain"/>
    <property type="match status" value="1"/>
</dbReference>
<keyword evidence="6 10" id="KW-0067">ATP-binding</keyword>
<evidence type="ECO:0000256" key="10">
    <source>
        <dbReference type="PIRNR" id="PIRNR001563"/>
    </source>
</evidence>
<dbReference type="Proteomes" id="UP001236652">
    <property type="component" value="Chromosome"/>
</dbReference>
<dbReference type="PANTHER" id="PTHR11136:SF0">
    <property type="entry name" value="DIHYDROFOLATE SYNTHETASE-RELATED"/>
    <property type="match status" value="1"/>
</dbReference>
<comment type="catalytic activity">
    <reaction evidence="9">
        <text>(6S)-5,6,7,8-tetrahydrofolyl-(gamma-L-Glu)(n) + L-glutamate + ATP = (6S)-5,6,7,8-tetrahydrofolyl-(gamma-L-Glu)(n+1) + ADP + phosphate + H(+)</text>
        <dbReference type="Rhea" id="RHEA:10580"/>
        <dbReference type="Rhea" id="RHEA-COMP:14738"/>
        <dbReference type="Rhea" id="RHEA-COMP:14740"/>
        <dbReference type="ChEBI" id="CHEBI:15378"/>
        <dbReference type="ChEBI" id="CHEBI:29985"/>
        <dbReference type="ChEBI" id="CHEBI:30616"/>
        <dbReference type="ChEBI" id="CHEBI:43474"/>
        <dbReference type="ChEBI" id="CHEBI:141005"/>
        <dbReference type="ChEBI" id="CHEBI:456216"/>
        <dbReference type="EC" id="6.3.2.17"/>
    </reaction>
</comment>
<dbReference type="Pfam" id="PF02875">
    <property type="entry name" value="Mur_ligase_C"/>
    <property type="match status" value="1"/>
</dbReference>
<keyword evidence="3 10" id="KW-0436">Ligase</keyword>
<evidence type="ECO:0000256" key="3">
    <source>
        <dbReference type="ARBA" id="ARBA00022598"/>
    </source>
</evidence>
<dbReference type="InterPro" id="IPR036615">
    <property type="entry name" value="Mur_ligase_C_dom_sf"/>
</dbReference>
<dbReference type="EMBL" id="CP126446">
    <property type="protein sequence ID" value="WIF97107.1"/>
    <property type="molecule type" value="Genomic_DNA"/>
</dbReference>
<dbReference type="PANTHER" id="PTHR11136">
    <property type="entry name" value="FOLYLPOLYGLUTAMATE SYNTHASE-RELATED"/>
    <property type="match status" value="1"/>
</dbReference>
<keyword evidence="7" id="KW-0460">Magnesium</keyword>